<reference evidence="2 3" key="1">
    <citation type="submission" date="2018-06" db="EMBL/GenBank/DDBJ databases">
        <title>Complete Genome Sequence of Desulfobacter hydrogenophilus (DSM3380).</title>
        <authorList>
            <person name="Marietou A."/>
            <person name="Schreiber L."/>
            <person name="Marshall I."/>
            <person name="Jorgensen B."/>
        </authorList>
    </citation>
    <scope>NUCLEOTIDE SEQUENCE [LARGE SCALE GENOMIC DNA]</scope>
    <source>
        <strain evidence="2 3">DSM 3380</strain>
    </source>
</reference>
<name>A0A328FG41_9BACT</name>
<reference evidence="1 4" key="2">
    <citation type="submission" date="2019-02" db="EMBL/GenBank/DDBJ databases">
        <title>Complete genome sequence of Desulfobacter hydrogenophilus AcRS1.</title>
        <authorList>
            <person name="Marietou A."/>
            <person name="Lund M.B."/>
            <person name="Marshall I.P.G."/>
            <person name="Schreiber L."/>
            <person name="Jorgensen B."/>
        </authorList>
    </citation>
    <scope>NUCLEOTIDE SEQUENCE [LARGE SCALE GENOMIC DNA]</scope>
    <source>
        <strain evidence="1 4">AcRS1</strain>
    </source>
</reference>
<dbReference type="Proteomes" id="UP000248798">
    <property type="component" value="Unassembled WGS sequence"/>
</dbReference>
<proteinExistence type="predicted"/>
<sequence length="68" mass="7662">MRWWATSAFAHPTWLSLSSHTRLVTHAGIIRPVHCFWADEKMENLVTFKTHDAQLFVLAANATKTPGG</sequence>
<evidence type="ECO:0000313" key="4">
    <source>
        <dbReference type="Proteomes" id="UP000293902"/>
    </source>
</evidence>
<dbReference type="OrthoDB" id="9781415at2"/>
<evidence type="ECO:0000313" key="3">
    <source>
        <dbReference type="Proteomes" id="UP000248798"/>
    </source>
</evidence>
<dbReference type="EMBL" id="QLNI01000005">
    <property type="protein sequence ID" value="RAM03349.1"/>
    <property type="molecule type" value="Genomic_DNA"/>
</dbReference>
<evidence type="ECO:0000313" key="2">
    <source>
        <dbReference type="EMBL" id="RAM03349.1"/>
    </source>
</evidence>
<accession>A0A328FG41</accession>
<dbReference type="AlphaFoldDB" id="A0A328FG41"/>
<dbReference type="EMBL" id="CP036313">
    <property type="protein sequence ID" value="QBH12685.1"/>
    <property type="molecule type" value="Genomic_DNA"/>
</dbReference>
<dbReference type="Proteomes" id="UP000293902">
    <property type="component" value="Chromosome"/>
</dbReference>
<gene>
    <name evidence="2" type="ORF">DO021_03425</name>
    <name evidence="1" type="ORF">EYB58_07040</name>
</gene>
<keyword evidence="4" id="KW-1185">Reference proteome</keyword>
<dbReference type="RefSeq" id="WP_111953732.1">
    <property type="nucleotide sequence ID" value="NZ_CP036313.1"/>
</dbReference>
<protein>
    <submittedName>
        <fullName evidence="2">Uncharacterized protein</fullName>
    </submittedName>
</protein>
<organism evidence="2 3">
    <name type="scientific">Desulfobacter hydrogenophilus</name>
    <dbReference type="NCBI Taxonomy" id="2291"/>
    <lineage>
        <taxon>Bacteria</taxon>
        <taxon>Pseudomonadati</taxon>
        <taxon>Thermodesulfobacteriota</taxon>
        <taxon>Desulfobacteria</taxon>
        <taxon>Desulfobacterales</taxon>
        <taxon>Desulfobacteraceae</taxon>
        <taxon>Desulfobacter</taxon>
    </lineage>
</organism>
<evidence type="ECO:0000313" key="1">
    <source>
        <dbReference type="EMBL" id="QBH12685.1"/>
    </source>
</evidence>